<dbReference type="PANTHER" id="PTHR36427">
    <property type="entry name" value="54S RIBOSOMAL PROTEIN L1, MITOCHONDRIAL"/>
    <property type="match status" value="1"/>
</dbReference>
<proteinExistence type="evidence at transcript level"/>
<protein>
    <submittedName>
        <fullName evidence="4">39S ribosomal protein L1</fullName>
    </submittedName>
</protein>
<organism evidence="4">
    <name type="scientific">Hirondellea gigas</name>
    <dbReference type="NCBI Taxonomy" id="1518452"/>
    <lineage>
        <taxon>Eukaryota</taxon>
        <taxon>Metazoa</taxon>
        <taxon>Ecdysozoa</taxon>
        <taxon>Arthropoda</taxon>
        <taxon>Crustacea</taxon>
        <taxon>Multicrustacea</taxon>
        <taxon>Malacostraca</taxon>
        <taxon>Eumalacostraca</taxon>
        <taxon>Peracarida</taxon>
        <taxon>Amphipoda</taxon>
        <taxon>Amphilochidea</taxon>
        <taxon>Lysianassida</taxon>
        <taxon>Lysianassidira</taxon>
        <taxon>Lysianassoidea</taxon>
        <taxon>Lysianassidae</taxon>
        <taxon>Hirondellea</taxon>
    </lineage>
</organism>
<dbReference type="InterPro" id="IPR023674">
    <property type="entry name" value="Ribosomal_uL1-like"/>
</dbReference>
<reference evidence="4" key="1">
    <citation type="submission" date="2017-11" db="EMBL/GenBank/DDBJ databases">
        <title>The sensing device of the deep-sea amphipod.</title>
        <authorList>
            <person name="Kobayashi H."/>
            <person name="Nagahama T."/>
            <person name="Arai W."/>
            <person name="Sasagawa Y."/>
            <person name="Umeda M."/>
            <person name="Hayashi T."/>
            <person name="Nikaido I."/>
            <person name="Watanabe H."/>
            <person name="Oguri K."/>
            <person name="Kitazato H."/>
            <person name="Fujioka K."/>
            <person name="Kido Y."/>
            <person name="Takami H."/>
        </authorList>
    </citation>
    <scope>NUCLEOTIDE SEQUENCE</scope>
    <source>
        <tissue evidence="4">Whole body</tissue>
    </source>
</reference>
<dbReference type="AlphaFoldDB" id="A0A6A7FUD8"/>
<dbReference type="SUPFAM" id="SSF56808">
    <property type="entry name" value="Ribosomal protein L1"/>
    <property type="match status" value="1"/>
</dbReference>
<dbReference type="InterPro" id="IPR016095">
    <property type="entry name" value="Ribosomal_uL1_3-a/b-sand"/>
</dbReference>
<dbReference type="InterPro" id="IPR028364">
    <property type="entry name" value="Ribosomal_uL1/biogenesis"/>
</dbReference>
<dbReference type="GO" id="GO:0005840">
    <property type="term" value="C:ribosome"/>
    <property type="evidence" value="ECO:0007669"/>
    <property type="project" value="UniProtKB-KW"/>
</dbReference>
<evidence type="ECO:0000256" key="3">
    <source>
        <dbReference type="ARBA" id="ARBA00023274"/>
    </source>
</evidence>
<dbReference type="Gene3D" id="3.40.50.790">
    <property type="match status" value="1"/>
</dbReference>
<keyword evidence="2 4" id="KW-0689">Ribosomal protein</keyword>
<dbReference type="GO" id="GO:1990904">
    <property type="term" value="C:ribonucleoprotein complex"/>
    <property type="evidence" value="ECO:0007669"/>
    <property type="project" value="UniProtKB-KW"/>
</dbReference>
<name>A0A6A7FUD8_9CRUS</name>
<evidence type="ECO:0000256" key="1">
    <source>
        <dbReference type="ARBA" id="ARBA00010531"/>
    </source>
</evidence>
<dbReference type="Pfam" id="PF00687">
    <property type="entry name" value="Ribosomal_L1"/>
    <property type="match status" value="1"/>
</dbReference>
<sequence length="376" mass="42014">MMQSQLVRSLLCRPISNAAMLAPTVTTFLTSFTALPNKEPLQQTGRALLHTSASDEAARKGTRARREAIKKANKRKKVVEEVKKKEFIPFELRDKLAKFGKVTPRLDVSHKPPPPDDDIYIAHFHLWKTYSIEHAVEMHRESHHPSIYNMPAAPVYLFMELSMSTDKAKRYLDDIRGVLKVPHPFPWGAERQVAVLSDQASVRERAQEMGVQLVGGKEIVKLVLDGEVDMSLYDHIVASLDILPDLVPIRGILKKSFPSARNGTAVLDVLSTADCFLNGLKYDCVRDKYDLDYAHIDIPVGTLTMNADEIAANVEVLIKDVAAQQPTRKSTDLISTAFIKCPPTTELFAIDFKTIGGIKDNQAEEEEESLKAAKSR</sequence>
<dbReference type="PANTHER" id="PTHR36427:SF3">
    <property type="entry name" value="LARGE RIBOSOMAL SUBUNIT PROTEIN UL1M"/>
    <property type="match status" value="1"/>
</dbReference>
<evidence type="ECO:0000313" key="4">
    <source>
        <dbReference type="EMBL" id="LAC21890.1"/>
    </source>
</evidence>
<dbReference type="Gene3D" id="3.30.190.20">
    <property type="match status" value="1"/>
</dbReference>
<dbReference type="EMBL" id="IACT01002621">
    <property type="protein sequence ID" value="LAC21890.1"/>
    <property type="molecule type" value="mRNA"/>
</dbReference>
<evidence type="ECO:0000256" key="2">
    <source>
        <dbReference type="ARBA" id="ARBA00022980"/>
    </source>
</evidence>
<accession>A0A6A7FUD8</accession>
<keyword evidence="3" id="KW-0687">Ribonucleoprotein</keyword>
<comment type="similarity">
    <text evidence="1">Belongs to the universal ribosomal protein uL1 family.</text>
</comment>